<comment type="caution">
    <text evidence="5">The sequence shown here is derived from an EMBL/GenBank/DDBJ whole genome shotgun (WGS) entry which is preliminary data.</text>
</comment>
<dbReference type="Pfam" id="PF00439">
    <property type="entry name" value="Bromodomain"/>
    <property type="match status" value="1"/>
</dbReference>
<gene>
    <name evidence="5" type="ORF">A2U01_0005511</name>
</gene>
<dbReference type="EMBL" id="LXQA010007200">
    <property type="protein sequence ID" value="MCH84676.1"/>
    <property type="molecule type" value="Genomic_DNA"/>
</dbReference>
<feature type="compositionally biased region" description="Basic residues" evidence="3">
    <location>
        <begin position="1"/>
        <end position="14"/>
    </location>
</feature>
<organism evidence="5 6">
    <name type="scientific">Trifolium medium</name>
    <dbReference type="NCBI Taxonomy" id="97028"/>
    <lineage>
        <taxon>Eukaryota</taxon>
        <taxon>Viridiplantae</taxon>
        <taxon>Streptophyta</taxon>
        <taxon>Embryophyta</taxon>
        <taxon>Tracheophyta</taxon>
        <taxon>Spermatophyta</taxon>
        <taxon>Magnoliopsida</taxon>
        <taxon>eudicotyledons</taxon>
        <taxon>Gunneridae</taxon>
        <taxon>Pentapetalae</taxon>
        <taxon>rosids</taxon>
        <taxon>fabids</taxon>
        <taxon>Fabales</taxon>
        <taxon>Fabaceae</taxon>
        <taxon>Papilionoideae</taxon>
        <taxon>50 kb inversion clade</taxon>
        <taxon>NPAAA clade</taxon>
        <taxon>Hologalegina</taxon>
        <taxon>IRL clade</taxon>
        <taxon>Trifolieae</taxon>
        <taxon>Trifolium</taxon>
    </lineage>
</organism>
<protein>
    <submittedName>
        <fullName evidence="5">Transcription factor GTE1-like</fullName>
    </submittedName>
</protein>
<feature type="region of interest" description="Disordered" evidence="3">
    <location>
        <begin position="1"/>
        <end position="30"/>
    </location>
</feature>
<name>A0A392MB57_9FABA</name>
<evidence type="ECO:0000256" key="1">
    <source>
        <dbReference type="ARBA" id="ARBA00023117"/>
    </source>
</evidence>
<dbReference type="PROSITE" id="PS50014">
    <property type="entry name" value="BROMODOMAIN_2"/>
    <property type="match status" value="1"/>
</dbReference>
<evidence type="ECO:0000313" key="5">
    <source>
        <dbReference type="EMBL" id="MCH84676.1"/>
    </source>
</evidence>
<evidence type="ECO:0000313" key="6">
    <source>
        <dbReference type="Proteomes" id="UP000265520"/>
    </source>
</evidence>
<keyword evidence="1 2" id="KW-0103">Bromodomain</keyword>
<evidence type="ECO:0000256" key="3">
    <source>
        <dbReference type="SAM" id="MobiDB-lite"/>
    </source>
</evidence>
<dbReference type="InterPro" id="IPR036427">
    <property type="entry name" value="Bromodomain-like_sf"/>
</dbReference>
<dbReference type="Proteomes" id="UP000265520">
    <property type="component" value="Unassembled WGS sequence"/>
</dbReference>
<proteinExistence type="predicted"/>
<dbReference type="Gene3D" id="1.20.920.10">
    <property type="entry name" value="Bromodomain-like"/>
    <property type="match status" value="1"/>
</dbReference>
<feature type="non-terminal residue" evidence="5">
    <location>
        <position position="1"/>
    </location>
</feature>
<evidence type="ECO:0000259" key="4">
    <source>
        <dbReference type="PROSITE" id="PS50014"/>
    </source>
</evidence>
<feature type="domain" description="Bromo" evidence="4">
    <location>
        <begin position="34"/>
        <end position="106"/>
    </location>
</feature>
<accession>A0A392MB57</accession>
<dbReference type="InterPro" id="IPR001487">
    <property type="entry name" value="Bromodomain"/>
</dbReference>
<dbReference type="AlphaFoldDB" id="A0A392MB57"/>
<dbReference type="PANTHER" id="PTHR45926">
    <property type="entry name" value="OSJNBA0053K19.4 PROTEIN"/>
    <property type="match status" value="1"/>
</dbReference>
<dbReference type="PRINTS" id="PR00503">
    <property type="entry name" value="BROMODOMAIN"/>
</dbReference>
<dbReference type="SUPFAM" id="SSF47370">
    <property type="entry name" value="Bromodomain"/>
    <property type="match status" value="1"/>
</dbReference>
<keyword evidence="6" id="KW-1185">Reference proteome</keyword>
<reference evidence="5 6" key="1">
    <citation type="journal article" date="2018" name="Front. Plant Sci.">
        <title>Red Clover (Trifolium pratense) and Zigzag Clover (T. medium) - A Picture of Genomic Similarities and Differences.</title>
        <authorList>
            <person name="Dluhosova J."/>
            <person name="Istvanek J."/>
            <person name="Nedelnik J."/>
            <person name="Repkova J."/>
        </authorList>
    </citation>
    <scope>NUCLEOTIDE SEQUENCE [LARGE SCALE GENOMIC DNA]</scope>
    <source>
        <strain evidence="6">cv. 10/8</strain>
        <tissue evidence="5">Leaf</tissue>
    </source>
</reference>
<dbReference type="SMART" id="SM00297">
    <property type="entry name" value="BROMO"/>
    <property type="match status" value="1"/>
</dbReference>
<sequence length="174" mass="20274">LEKQVNRRNAKRGRPTGSKKPLKRASEEMQKEITRRKCAWPFMAPVDVKGLELDDYYQIIEKPMDLGTVRKKLKESGYKNARQMYEDVKLTFKNAMKYNRKETDIHVTAKTLLDKFEEKWQNLLPEVEKAESQLLKEESHERSYKTLVPGATYAKMARGLSTEVSSLLFLQSCV</sequence>
<evidence type="ECO:0000256" key="2">
    <source>
        <dbReference type="PROSITE-ProRule" id="PRU00035"/>
    </source>
</evidence>